<feature type="transmembrane region" description="Helical" evidence="12">
    <location>
        <begin position="883"/>
        <end position="903"/>
    </location>
</feature>
<feature type="repeat" description="WD" evidence="9">
    <location>
        <begin position="159"/>
        <end position="190"/>
    </location>
</feature>
<name>A0ABR1FPM9_AURAN</name>
<gene>
    <name evidence="14" type="primary">TMCO3</name>
    <name evidence="14" type="ORF">SO694_00143062</name>
</gene>
<sequence>MELVAEHAPQWARAAEDDAAPPRAGNVYIAKSRVDAVCYDASDDTLVVASSELDGNYWTGGLEFVARCDLSERASVHLTCGAADCCLVGPGLAAVARDDGDVVVYDREGFARETFGEHDRGARCVAVEGECVARRVASGSADATVKLWTADRSASLATFAGHEDAVAGVAWVGHGLVASGSRDGAVKLWDPRLAEPCVATRTFESGVCAVACLGAESGFCVAAGLQDGSVVRLDSRLGGDDKLTAFGDGAGVFALAARAVGDAVRVAAGADEGAARVVTVDGAGAVDLPARADYVRARLGRRRDARRRRLGLRGAPGGRRLRGATREIGDVATELEHVESLEHRVEQDLTRVFADFANGTAAPGGGLAGWFGRRPEEASPGFTAALGAHLSEMRRDLASLVRTINATRAELSEARDAVGTTEKALASARQAERHARLAERLRDGKVAVNYETGEVASLHALLSPSELKRLADQIGTTNLSSLEAHLLRESYLPAAGSRRFARERQRADPAMLHLDTRFLQDMVALSLATAIGGLVAAFLSAPHTLGYMLGGVVVGPSCLDLIRNLEQAETLAQFGSIFLLFSHGLMYSHYYDHRKKRRDVAAAKAPDVASARKPPALKRASSSAAAEELEAPEDLEDLDDLASLSGGETPVKGKRADFAPAGDEDWAARRTFGHGFSLVFLLGLAFAAVAHALGTDHSRAEQTLVAAAFSLSSSSTVLSTLREARELNHHFAAQARLEGSLFGRAIVELLSVQDLVLAPLLALPTAVHELRSSSHSRPGGWMLGVVGGYAGALGVVVLLARRALPRALGHLTRDREADARPDANASLRARRAASDASFGLCVVGYALAMALLGDRLKLSHEAGALFAGLVLVGTPHVDKAKRAVSPLAALFGGMYVASLGLVASPQYVRAHFGAIMGRVTVVVVIKVAVVGPMVYALGFSRAAATGAGFAFAQVSEVALFVAARAHHLQLVTRHTYLDVLSTTIVLLAIAPLFIHVLKRVDRKQFLSLDKDTEHRVTATALLLDLVVAPLKCLRCLVLNLRTLGFVGRFASRAARTS</sequence>
<evidence type="ECO:0000256" key="8">
    <source>
        <dbReference type="ARBA" id="ARBA00023136"/>
    </source>
</evidence>
<keyword evidence="4 12" id="KW-0812">Transmembrane</keyword>
<feature type="transmembrane region" description="Helical" evidence="12">
    <location>
        <begin position="700"/>
        <end position="721"/>
    </location>
</feature>
<keyword evidence="15" id="KW-1185">Reference proteome</keyword>
<keyword evidence="3" id="KW-0050">Antiport</keyword>
<proteinExistence type="predicted"/>
<evidence type="ECO:0000256" key="11">
    <source>
        <dbReference type="SAM" id="MobiDB-lite"/>
    </source>
</evidence>
<evidence type="ECO:0000259" key="13">
    <source>
        <dbReference type="Pfam" id="PF00999"/>
    </source>
</evidence>
<evidence type="ECO:0000256" key="5">
    <source>
        <dbReference type="ARBA" id="ARBA00022729"/>
    </source>
</evidence>
<evidence type="ECO:0000256" key="9">
    <source>
        <dbReference type="PROSITE-ProRule" id="PRU00221"/>
    </source>
</evidence>
<evidence type="ECO:0000313" key="14">
    <source>
        <dbReference type="EMBL" id="KAK7235150.1"/>
    </source>
</evidence>
<feature type="coiled-coil region" evidence="10">
    <location>
        <begin position="390"/>
        <end position="417"/>
    </location>
</feature>
<comment type="caution">
    <text evidence="14">The sequence shown here is derived from an EMBL/GenBank/DDBJ whole genome shotgun (WGS) entry which is preliminary data.</text>
</comment>
<dbReference type="Pfam" id="PF00999">
    <property type="entry name" value="Na_H_Exchanger"/>
    <property type="match status" value="2"/>
</dbReference>
<accession>A0ABR1FPM9</accession>
<evidence type="ECO:0000256" key="2">
    <source>
        <dbReference type="ARBA" id="ARBA00022448"/>
    </source>
</evidence>
<evidence type="ECO:0000313" key="15">
    <source>
        <dbReference type="Proteomes" id="UP001363151"/>
    </source>
</evidence>
<evidence type="ECO:0000256" key="7">
    <source>
        <dbReference type="ARBA" id="ARBA00023065"/>
    </source>
</evidence>
<keyword evidence="6 12" id="KW-1133">Transmembrane helix</keyword>
<dbReference type="InterPro" id="IPR015943">
    <property type="entry name" value="WD40/YVTN_repeat-like_dom_sf"/>
</dbReference>
<evidence type="ECO:0000256" key="10">
    <source>
        <dbReference type="SAM" id="Coils"/>
    </source>
</evidence>
<feature type="transmembrane region" description="Helical" evidence="12">
    <location>
        <begin position="836"/>
        <end position="853"/>
    </location>
</feature>
<dbReference type="InterPro" id="IPR036322">
    <property type="entry name" value="WD40_repeat_dom_sf"/>
</dbReference>
<keyword evidence="5" id="KW-0732">Signal</keyword>
<feature type="domain" description="Cation/H+ exchanger transmembrane" evidence="13">
    <location>
        <begin position="528"/>
        <end position="585"/>
    </location>
</feature>
<evidence type="ECO:0000256" key="12">
    <source>
        <dbReference type="SAM" id="Phobius"/>
    </source>
</evidence>
<comment type="subcellular location">
    <subcellularLocation>
        <location evidence="1">Membrane</location>
        <topology evidence="1">Multi-pass membrane protein</topology>
    </subcellularLocation>
</comment>
<dbReference type="InterPro" id="IPR045158">
    <property type="entry name" value="KEA4/5/6-like"/>
</dbReference>
<dbReference type="InterPro" id="IPR001680">
    <property type="entry name" value="WD40_rpt"/>
</dbReference>
<dbReference type="SMART" id="SM00320">
    <property type="entry name" value="WD40"/>
    <property type="match status" value="3"/>
</dbReference>
<feature type="transmembrane region" description="Helical" evidence="12">
    <location>
        <begin position="975"/>
        <end position="996"/>
    </location>
</feature>
<feature type="transmembrane region" description="Helical" evidence="12">
    <location>
        <begin position="676"/>
        <end position="694"/>
    </location>
</feature>
<dbReference type="EMBL" id="JBBJCI010000297">
    <property type="protein sequence ID" value="KAK7235150.1"/>
    <property type="molecule type" value="Genomic_DNA"/>
</dbReference>
<feature type="region of interest" description="Disordered" evidence="11">
    <location>
        <begin position="612"/>
        <end position="632"/>
    </location>
</feature>
<dbReference type="Gene3D" id="2.130.10.10">
    <property type="entry name" value="YVTN repeat-like/Quinoprotein amine dehydrogenase"/>
    <property type="match status" value="1"/>
</dbReference>
<keyword evidence="9" id="KW-0853">WD repeat</keyword>
<dbReference type="PROSITE" id="PS50294">
    <property type="entry name" value="WD_REPEATS_REGION"/>
    <property type="match status" value="1"/>
</dbReference>
<reference evidence="14 15" key="1">
    <citation type="submission" date="2024-03" db="EMBL/GenBank/DDBJ databases">
        <title>Aureococcus anophagefferens CCMP1851 and Kratosvirus quantuckense: Draft genome of a second virus-susceptible host strain in the model system.</title>
        <authorList>
            <person name="Chase E."/>
            <person name="Truchon A.R."/>
            <person name="Schepens W."/>
            <person name="Wilhelm S.W."/>
        </authorList>
    </citation>
    <scope>NUCLEOTIDE SEQUENCE [LARGE SCALE GENOMIC DNA]</scope>
    <source>
        <strain evidence="14 15">CCMP1851</strain>
    </source>
</reference>
<evidence type="ECO:0000256" key="4">
    <source>
        <dbReference type="ARBA" id="ARBA00022692"/>
    </source>
</evidence>
<dbReference type="Pfam" id="PF00400">
    <property type="entry name" value="WD40"/>
    <property type="match status" value="1"/>
</dbReference>
<protein>
    <submittedName>
        <fullName evidence="14">Solute:proton antiporter</fullName>
    </submittedName>
</protein>
<dbReference type="PANTHER" id="PTHR16254">
    <property type="entry name" value="POTASSIUM/PROTON ANTIPORTER-RELATED"/>
    <property type="match status" value="1"/>
</dbReference>
<dbReference type="Gene3D" id="1.20.1530.20">
    <property type="match status" value="2"/>
</dbReference>
<feature type="domain" description="Cation/H+ exchanger transmembrane" evidence="13">
    <location>
        <begin position="679"/>
        <end position="995"/>
    </location>
</feature>
<dbReference type="InterPro" id="IPR038770">
    <property type="entry name" value="Na+/solute_symporter_sf"/>
</dbReference>
<evidence type="ECO:0000256" key="3">
    <source>
        <dbReference type="ARBA" id="ARBA00022449"/>
    </source>
</evidence>
<dbReference type="PROSITE" id="PS50082">
    <property type="entry name" value="WD_REPEATS_2"/>
    <property type="match status" value="2"/>
</dbReference>
<dbReference type="InterPro" id="IPR006153">
    <property type="entry name" value="Cation/H_exchanger_TM"/>
</dbReference>
<feature type="transmembrane region" description="Helical" evidence="12">
    <location>
        <begin position="741"/>
        <end position="761"/>
    </location>
</feature>
<feature type="transmembrane region" description="Helical" evidence="12">
    <location>
        <begin position="781"/>
        <end position="800"/>
    </location>
</feature>
<keyword evidence="10" id="KW-0175">Coiled coil</keyword>
<keyword evidence="7" id="KW-0406">Ion transport</keyword>
<feature type="transmembrane region" description="Helical" evidence="12">
    <location>
        <begin position="915"/>
        <end position="937"/>
    </location>
</feature>
<dbReference type="Proteomes" id="UP001363151">
    <property type="component" value="Unassembled WGS sequence"/>
</dbReference>
<evidence type="ECO:0000256" key="1">
    <source>
        <dbReference type="ARBA" id="ARBA00004141"/>
    </source>
</evidence>
<keyword evidence="8 12" id="KW-0472">Membrane</keyword>
<evidence type="ECO:0000256" key="6">
    <source>
        <dbReference type="ARBA" id="ARBA00022989"/>
    </source>
</evidence>
<keyword evidence="2" id="KW-0813">Transport</keyword>
<dbReference type="PANTHER" id="PTHR16254:SF14">
    <property type="entry name" value="TRANSMEMBRANE AND COILED-COIL DOMAIN-CONTAINING PROTEIN 3"/>
    <property type="match status" value="1"/>
</dbReference>
<feature type="repeat" description="WD" evidence="9">
    <location>
        <begin position="115"/>
        <end position="158"/>
    </location>
</feature>
<feature type="transmembrane region" description="Helical" evidence="12">
    <location>
        <begin position="570"/>
        <end position="588"/>
    </location>
</feature>
<dbReference type="SUPFAM" id="SSF50978">
    <property type="entry name" value="WD40 repeat-like"/>
    <property type="match status" value="1"/>
</dbReference>
<organism evidence="14 15">
    <name type="scientific">Aureococcus anophagefferens</name>
    <name type="common">Harmful bloom alga</name>
    <dbReference type="NCBI Taxonomy" id="44056"/>
    <lineage>
        <taxon>Eukaryota</taxon>
        <taxon>Sar</taxon>
        <taxon>Stramenopiles</taxon>
        <taxon>Ochrophyta</taxon>
        <taxon>Pelagophyceae</taxon>
        <taxon>Pelagomonadales</taxon>
        <taxon>Pelagomonadaceae</taxon>
        <taxon>Aureococcus</taxon>
    </lineage>
</organism>